<comment type="caution">
    <text evidence="5">The sequence shown here is derived from an EMBL/GenBank/DDBJ whole genome shotgun (WGS) entry which is preliminary data.</text>
</comment>
<dbReference type="Proteomes" id="UP000239494">
    <property type="component" value="Unassembled WGS sequence"/>
</dbReference>
<name>A0A2T0TFW8_9PSEU</name>
<sequence>MSAPSPHGALSLPEELLLLSHLENGKVRSARQTAIGCAVAELGELALRRRITVRSRKFTRFGVEVHQLGGDIHVLDHRPTGVAWADELLDELRYRSVAERKPLPLAKWLDFRGATPLAVHRASLIRAGVLRRKPGGVFRRERHFPDPAAREALISAIRTVHDEDRAFDERALLLSDLLDGVELVKDLGLALTWRERLDRARGAGSVADVPEDLRDTSTVLGAAVPSRQD</sequence>
<evidence type="ECO:0000256" key="1">
    <source>
        <dbReference type="ARBA" id="ARBA00004255"/>
    </source>
</evidence>
<evidence type="ECO:0000256" key="2">
    <source>
        <dbReference type="ARBA" id="ARBA00023034"/>
    </source>
</evidence>
<evidence type="ECO:0000256" key="4">
    <source>
        <dbReference type="ARBA" id="ARBA00023136"/>
    </source>
</evidence>
<gene>
    <name evidence="5" type="ORF">CLV43_102104</name>
</gene>
<keyword evidence="6" id="KW-1185">Reference proteome</keyword>
<evidence type="ECO:0000256" key="3">
    <source>
        <dbReference type="ARBA" id="ARBA00023121"/>
    </source>
</evidence>
<dbReference type="InterPro" id="IPR008628">
    <property type="entry name" value="GPP34-like"/>
</dbReference>
<keyword evidence="4" id="KW-0472">Membrane</keyword>
<dbReference type="EMBL" id="PVTF01000002">
    <property type="protein sequence ID" value="PRY44539.1"/>
    <property type="molecule type" value="Genomic_DNA"/>
</dbReference>
<dbReference type="GO" id="GO:0005737">
    <property type="term" value="C:cytoplasm"/>
    <property type="evidence" value="ECO:0007669"/>
    <property type="project" value="UniProtKB-ARBA"/>
</dbReference>
<evidence type="ECO:0000313" key="6">
    <source>
        <dbReference type="Proteomes" id="UP000239494"/>
    </source>
</evidence>
<proteinExistence type="predicted"/>
<comment type="subcellular location">
    <subcellularLocation>
        <location evidence="1">Golgi apparatus membrane</location>
        <topology evidence="1">Peripheral membrane protein</topology>
        <orientation evidence="1">Cytoplasmic side</orientation>
    </subcellularLocation>
</comment>
<dbReference type="GO" id="GO:0070273">
    <property type="term" value="F:phosphatidylinositol-4-phosphate binding"/>
    <property type="evidence" value="ECO:0007669"/>
    <property type="project" value="InterPro"/>
</dbReference>
<dbReference type="RefSeq" id="WP_211304261.1">
    <property type="nucleotide sequence ID" value="NZ_PVTF01000002.1"/>
</dbReference>
<organism evidence="5 6">
    <name type="scientific">Umezawaea tangerina</name>
    <dbReference type="NCBI Taxonomy" id="84725"/>
    <lineage>
        <taxon>Bacteria</taxon>
        <taxon>Bacillati</taxon>
        <taxon>Actinomycetota</taxon>
        <taxon>Actinomycetes</taxon>
        <taxon>Pseudonocardiales</taxon>
        <taxon>Pseudonocardiaceae</taxon>
        <taxon>Umezawaea</taxon>
    </lineage>
</organism>
<accession>A0A2T0TFW8</accession>
<keyword evidence="3" id="KW-0446">Lipid-binding</keyword>
<dbReference type="InterPro" id="IPR038261">
    <property type="entry name" value="GPP34-like_sf"/>
</dbReference>
<dbReference type="Pfam" id="PF05719">
    <property type="entry name" value="GPP34"/>
    <property type="match status" value="1"/>
</dbReference>
<dbReference type="AlphaFoldDB" id="A0A2T0TFW8"/>
<keyword evidence="2" id="KW-0333">Golgi apparatus</keyword>
<dbReference type="Gene3D" id="1.10.3630.10">
    <property type="entry name" value="yeast vps74-n-term truncation variant domain like"/>
    <property type="match status" value="1"/>
</dbReference>
<evidence type="ECO:0000313" key="5">
    <source>
        <dbReference type="EMBL" id="PRY44539.1"/>
    </source>
</evidence>
<protein>
    <submittedName>
        <fullName evidence="5">Golgi phosphoprotein 3 GPP34</fullName>
    </submittedName>
</protein>
<dbReference type="GO" id="GO:0012505">
    <property type="term" value="C:endomembrane system"/>
    <property type="evidence" value="ECO:0007669"/>
    <property type="project" value="UniProtKB-ARBA"/>
</dbReference>
<reference evidence="5 6" key="1">
    <citation type="submission" date="2018-03" db="EMBL/GenBank/DDBJ databases">
        <title>Genomic Encyclopedia of Archaeal and Bacterial Type Strains, Phase II (KMG-II): from individual species to whole genera.</title>
        <authorList>
            <person name="Goeker M."/>
        </authorList>
    </citation>
    <scope>NUCLEOTIDE SEQUENCE [LARGE SCALE GENOMIC DNA]</scope>
    <source>
        <strain evidence="5 6">DSM 44720</strain>
    </source>
</reference>